<keyword evidence="4" id="KW-0109">Calcium transport</keyword>
<evidence type="ECO:0000259" key="16">
    <source>
        <dbReference type="PROSITE" id="PS50222"/>
    </source>
</evidence>
<feature type="region of interest" description="Disordered" evidence="14">
    <location>
        <begin position="81"/>
        <end position="102"/>
    </location>
</feature>
<comment type="caution">
    <text evidence="17">The sequence shown here is derived from an EMBL/GenBank/DDBJ whole genome shotgun (WGS) entry which is preliminary data.</text>
</comment>
<comment type="subcellular location">
    <subcellularLocation>
        <location evidence="1">Membrane</location>
        <topology evidence="1">Multi-pass membrane protein</topology>
    </subcellularLocation>
</comment>
<evidence type="ECO:0000256" key="13">
    <source>
        <dbReference type="ARBA" id="ARBA00023303"/>
    </source>
</evidence>
<evidence type="ECO:0000256" key="3">
    <source>
        <dbReference type="ARBA" id="ARBA00022553"/>
    </source>
</evidence>
<organism evidence="17 18">
    <name type="scientific">Prorocentrum cordatum</name>
    <dbReference type="NCBI Taxonomy" id="2364126"/>
    <lineage>
        <taxon>Eukaryota</taxon>
        <taxon>Sar</taxon>
        <taxon>Alveolata</taxon>
        <taxon>Dinophyceae</taxon>
        <taxon>Prorocentrales</taxon>
        <taxon>Prorocentraceae</taxon>
        <taxon>Prorocentrum</taxon>
    </lineage>
</organism>
<dbReference type="InterPro" id="IPR002048">
    <property type="entry name" value="EF_hand_dom"/>
</dbReference>
<name>A0ABN9UYI3_9DINO</name>
<feature type="transmembrane region" description="Helical" evidence="15">
    <location>
        <begin position="221"/>
        <end position="240"/>
    </location>
</feature>
<keyword evidence="3" id="KW-0597">Phosphoprotein</keyword>
<proteinExistence type="predicted"/>
<feature type="domain" description="EF-hand" evidence="16">
    <location>
        <begin position="534"/>
        <end position="569"/>
    </location>
</feature>
<keyword evidence="8" id="KW-0851">Voltage-gated channel</keyword>
<dbReference type="PROSITE" id="PS50222">
    <property type="entry name" value="EF_HAND_2"/>
    <property type="match status" value="2"/>
</dbReference>
<dbReference type="InterPro" id="IPR005821">
    <property type="entry name" value="Ion_trans_dom"/>
</dbReference>
<evidence type="ECO:0000313" key="17">
    <source>
        <dbReference type="EMBL" id="CAK0864391.1"/>
    </source>
</evidence>
<feature type="transmembrane region" description="Helical" evidence="15">
    <location>
        <begin position="270"/>
        <end position="289"/>
    </location>
</feature>
<feature type="domain" description="EF-hand" evidence="16">
    <location>
        <begin position="491"/>
        <end position="526"/>
    </location>
</feature>
<feature type="transmembrane region" description="Helical" evidence="15">
    <location>
        <begin position="408"/>
        <end position="427"/>
    </location>
</feature>
<evidence type="ECO:0000256" key="12">
    <source>
        <dbReference type="ARBA" id="ARBA00023180"/>
    </source>
</evidence>
<dbReference type="PANTHER" id="PTHR45628">
    <property type="entry name" value="VOLTAGE-DEPENDENT CALCIUM CHANNEL TYPE A SUBUNIT ALPHA-1"/>
    <property type="match status" value="1"/>
</dbReference>
<keyword evidence="10" id="KW-0406">Ion transport</keyword>
<dbReference type="Gene3D" id="1.10.238.10">
    <property type="entry name" value="EF-hand"/>
    <property type="match status" value="1"/>
</dbReference>
<keyword evidence="18" id="KW-1185">Reference proteome</keyword>
<dbReference type="PROSITE" id="PS00018">
    <property type="entry name" value="EF_HAND_1"/>
    <property type="match status" value="1"/>
</dbReference>
<keyword evidence="9 15" id="KW-1133">Transmembrane helix</keyword>
<dbReference type="PANTHER" id="PTHR45628:SF7">
    <property type="entry name" value="VOLTAGE-DEPENDENT CALCIUM CHANNEL TYPE A SUBUNIT ALPHA-1"/>
    <property type="match status" value="1"/>
</dbReference>
<evidence type="ECO:0000256" key="9">
    <source>
        <dbReference type="ARBA" id="ARBA00022989"/>
    </source>
</evidence>
<feature type="transmembrane region" description="Helical" evidence="15">
    <location>
        <begin position="447"/>
        <end position="467"/>
    </location>
</feature>
<protein>
    <recommendedName>
        <fullName evidence="16">EF-hand domain-containing protein</fullName>
    </recommendedName>
</protein>
<feature type="transmembrane region" description="Helical" evidence="15">
    <location>
        <begin position="368"/>
        <end position="396"/>
    </location>
</feature>
<evidence type="ECO:0000256" key="5">
    <source>
        <dbReference type="ARBA" id="ARBA00022673"/>
    </source>
</evidence>
<keyword evidence="13" id="KW-0407">Ion channel</keyword>
<evidence type="ECO:0000256" key="11">
    <source>
        <dbReference type="ARBA" id="ARBA00023136"/>
    </source>
</evidence>
<sequence>MDARAAEGHKAGCSCSQCGCWQLSEQHVLELRRALQEQQSAVRQLLADWTEQLERRTPSTERDGARAAAVDAMPRILEAEGASDQGLRFSEGPPSTVDSNLPSMVDEAGEAEAAPTVLAQGRQTSPPQNDAGDQGRGSTKDGASSTGRTTQKGALKVFPGSDEMSDESDEMNLSNVLEDFRRHLGNMGKAFDRTITNVTGRGVSKGSSNTRDRLGRIVHSIRFRALTTFVILLNAFMIGYEVDESLQRGYRHSESVHAVEVESQKVHWKALEFCFVVYFAVELLLRCAAERLMFLFGKEKMWNLFDTFLVLSSLVGIAMSEGGYTDFSFARILRLIRISRVLRILRAMRFSESLQVMVFSIMSSLLSLFWVLCLMFFVIYFFSILFLTAIIDAIAANPALDVDSLKPFYTSLVETVLYMFMSISGGIDWETMAGPLRELDSAYVVVFVGYVFFMTFGVLNVVVGIFVENAKQSQEKNRDIVTKTGLKQERENIKRMREIFMEADKDNDATLSWEEFHEYLQDSEVATFFGALGLDVSVARALFVLLDVDDSNAVNIDEFVQGCLRLKGSARSIDVNMLLYESEKLHHQLLEFMGSMENKFSQISRILKLPQGELALALNPTRKSRSPRLASILLTPEMGSSLSLPGSADMSA</sequence>
<dbReference type="Pfam" id="PF00520">
    <property type="entry name" value="Ion_trans"/>
    <property type="match status" value="1"/>
</dbReference>
<keyword evidence="7" id="KW-0106">Calcium</keyword>
<evidence type="ECO:0000256" key="4">
    <source>
        <dbReference type="ARBA" id="ARBA00022568"/>
    </source>
</evidence>
<reference evidence="17" key="1">
    <citation type="submission" date="2023-10" db="EMBL/GenBank/DDBJ databases">
        <authorList>
            <person name="Chen Y."/>
            <person name="Shah S."/>
            <person name="Dougan E. K."/>
            <person name="Thang M."/>
            <person name="Chan C."/>
        </authorList>
    </citation>
    <scope>NUCLEOTIDE SEQUENCE [LARGE SCALE GENOMIC DNA]</scope>
</reference>
<dbReference type="Pfam" id="PF13499">
    <property type="entry name" value="EF-hand_7"/>
    <property type="match status" value="1"/>
</dbReference>
<keyword evidence="11 15" id="KW-0472">Membrane</keyword>
<evidence type="ECO:0000256" key="15">
    <source>
        <dbReference type="SAM" id="Phobius"/>
    </source>
</evidence>
<evidence type="ECO:0000256" key="14">
    <source>
        <dbReference type="SAM" id="MobiDB-lite"/>
    </source>
</evidence>
<evidence type="ECO:0000256" key="1">
    <source>
        <dbReference type="ARBA" id="ARBA00004141"/>
    </source>
</evidence>
<gene>
    <name evidence="17" type="ORF">PCOR1329_LOCUS52299</name>
</gene>
<evidence type="ECO:0000256" key="8">
    <source>
        <dbReference type="ARBA" id="ARBA00022882"/>
    </source>
</evidence>
<dbReference type="Proteomes" id="UP001189429">
    <property type="component" value="Unassembled WGS sequence"/>
</dbReference>
<evidence type="ECO:0000256" key="7">
    <source>
        <dbReference type="ARBA" id="ARBA00022837"/>
    </source>
</evidence>
<keyword evidence="5" id="KW-0107">Calcium channel</keyword>
<keyword evidence="12" id="KW-0325">Glycoprotein</keyword>
<dbReference type="InterPro" id="IPR011992">
    <property type="entry name" value="EF-hand-dom_pair"/>
</dbReference>
<dbReference type="SUPFAM" id="SSF81324">
    <property type="entry name" value="Voltage-gated potassium channels"/>
    <property type="match status" value="1"/>
</dbReference>
<dbReference type="EMBL" id="CAUYUJ010016360">
    <property type="protein sequence ID" value="CAK0864391.1"/>
    <property type="molecule type" value="Genomic_DNA"/>
</dbReference>
<dbReference type="InterPro" id="IPR050599">
    <property type="entry name" value="VDCC_alpha-1_subunit"/>
</dbReference>
<evidence type="ECO:0000256" key="6">
    <source>
        <dbReference type="ARBA" id="ARBA00022692"/>
    </source>
</evidence>
<feature type="region of interest" description="Disordered" evidence="14">
    <location>
        <begin position="118"/>
        <end position="168"/>
    </location>
</feature>
<dbReference type="InterPro" id="IPR027359">
    <property type="entry name" value="Volt_channel_dom_sf"/>
</dbReference>
<dbReference type="Gene3D" id="1.20.120.350">
    <property type="entry name" value="Voltage-gated potassium channels. Chain C"/>
    <property type="match status" value="1"/>
</dbReference>
<dbReference type="InterPro" id="IPR018247">
    <property type="entry name" value="EF_Hand_1_Ca_BS"/>
</dbReference>
<evidence type="ECO:0000256" key="10">
    <source>
        <dbReference type="ARBA" id="ARBA00023065"/>
    </source>
</evidence>
<keyword evidence="6 15" id="KW-0812">Transmembrane</keyword>
<feature type="compositionally biased region" description="Polar residues" evidence="14">
    <location>
        <begin position="141"/>
        <end position="152"/>
    </location>
</feature>
<evidence type="ECO:0000256" key="2">
    <source>
        <dbReference type="ARBA" id="ARBA00022448"/>
    </source>
</evidence>
<dbReference type="Gene3D" id="1.10.287.70">
    <property type="match status" value="1"/>
</dbReference>
<dbReference type="SUPFAM" id="SSF47473">
    <property type="entry name" value="EF-hand"/>
    <property type="match status" value="1"/>
</dbReference>
<keyword evidence="2" id="KW-0813">Transport</keyword>
<feature type="transmembrane region" description="Helical" evidence="15">
    <location>
        <begin position="301"/>
        <end position="319"/>
    </location>
</feature>
<accession>A0ABN9UYI3</accession>
<dbReference type="SMART" id="SM00054">
    <property type="entry name" value="EFh"/>
    <property type="match status" value="2"/>
</dbReference>
<evidence type="ECO:0000313" key="18">
    <source>
        <dbReference type="Proteomes" id="UP001189429"/>
    </source>
</evidence>